<evidence type="ECO:0000313" key="2">
    <source>
        <dbReference type="EMBL" id="EPF75625.1"/>
    </source>
</evidence>
<evidence type="ECO:0000313" key="3">
    <source>
        <dbReference type="Proteomes" id="UP000014568"/>
    </source>
</evidence>
<comment type="caution">
    <text evidence="2">The sequence shown here is derived from an EMBL/GenBank/DDBJ whole genome shotgun (WGS) entry which is preliminary data.</text>
</comment>
<name>S3N6M3_9GAMM</name>
<evidence type="ECO:0008006" key="4">
    <source>
        <dbReference type="Google" id="ProtNLM"/>
    </source>
</evidence>
<dbReference type="OrthoDB" id="5292716at2"/>
<protein>
    <recommendedName>
        <fullName evidence="4">Salt-induced outer membrane protein</fullName>
    </recommendedName>
</protein>
<dbReference type="Proteomes" id="UP000014568">
    <property type="component" value="Unassembled WGS sequence"/>
</dbReference>
<keyword evidence="3" id="KW-1185">Reference proteome</keyword>
<feature type="signal peptide" evidence="1">
    <location>
        <begin position="1"/>
        <end position="18"/>
    </location>
</feature>
<organism evidence="2 3">
    <name type="scientific">Acinetobacter rudis CIP 110305</name>
    <dbReference type="NCBI Taxonomy" id="421052"/>
    <lineage>
        <taxon>Bacteria</taxon>
        <taxon>Pseudomonadati</taxon>
        <taxon>Pseudomonadota</taxon>
        <taxon>Gammaproteobacteria</taxon>
        <taxon>Moraxellales</taxon>
        <taxon>Moraxellaceae</taxon>
        <taxon>Acinetobacter</taxon>
    </lineage>
</organism>
<keyword evidence="1" id="KW-0732">Signal</keyword>
<accession>S3N6M3</accession>
<dbReference type="PATRIC" id="fig|421052.3.peg.1264"/>
<dbReference type="Pfam" id="PF04338">
    <property type="entry name" value="DUF481"/>
    <property type="match status" value="1"/>
</dbReference>
<dbReference type="HOGENOM" id="CLU_1092502_0_0_6"/>
<dbReference type="eggNOG" id="COG3137">
    <property type="taxonomic scope" value="Bacteria"/>
</dbReference>
<sequence>MRKTIMSLMAMIPTLSIAADLGPTRTDVGKISIKENQTYRLDGDLSYLLNSSRSNGSSTSKENLAARILFQRQTGIWGQEIKAEAVSANDDSDAAKNVERYMAYGKLLHRNPLSSEHVYQYLKLQGDKDLRSSFEYQLGVTAGAGFDLLKSEQQELTAELGAGYRFSKLEDQAQHKHSDYNELIGTTALFYQYKFNEVVSFHQGLGYAYGVKSQTLRSRSSINAGLTKTISGLVSYQIKDLRADDGDSRDSLLSVGLRYSH</sequence>
<gene>
    <name evidence="2" type="ORF">F945_01292</name>
</gene>
<reference evidence="2 3" key="1">
    <citation type="submission" date="2013-06" db="EMBL/GenBank/DDBJ databases">
        <title>The Genome Sequence of Acinetobacter rudis CIP 110305.</title>
        <authorList>
            <consortium name="The Broad Institute Genome Sequencing Platform"/>
            <consortium name="The Broad Institute Genome Sequencing Center for Infectious Disease"/>
            <person name="Cerqueira G."/>
            <person name="Feldgarden M."/>
            <person name="Courvalin P."/>
            <person name="Perichon B."/>
            <person name="Grillot-Courvalin C."/>
            <person name="Clermont D."/>
            <person name="Rocha E."/>
            <person name="Yoon E.-J."/>
            <person name="Nemec A."/>
            <person name="Young S.K."/>
            <person name="Zeng Q."/>
            <person name="Gargeya S."/>
            <person name="Fitzgerald M."/>
            <person name="Abouelleil A."/>
            <person name="Alvarado L."/>
            <person name="Berlin A.M."/>
            <person name="Chapman S.B."/>
            <person name="Dewar J."/>
            <person name="Goldberg J."/>
            <person name="Griggs A."/>
            <person name="Gujja S."/>
            <person name="Hansen M."/>
            <person name="Howarth C."/>
            <person name="Imamovic A."/>
            <person name="Larimer J."/>
            <person name="McCowan C."/>
            <person name="Murphy C."/>
            <person name="Pearson M."/>
            <person name="Priest M."/>
            <person name="Roberts A."/>
            <person name="Saif S."/>
            <person name="Shea T."/>
            <person name="Sykes S."/>
            <person name="Wortman J."/>
            <person name="Nusbaum C."/>
            <person name="Birren B."/>
        </authorList>
    </citation>
    <scope>NUCLEOTIDE SEQUENCE [LARGE SCALE GENOMIC DNA]</scope>
    <source>
        <strain evidence="2 3">CIP 110305</strain>
    </source>
</reference>
<feature type="chain" id="PRO_5004512296" description="Salt-induced outer membrane protein" evidence="1">
    <location>
        <begin position="19"/>
        <end position="261"/>
    </location>
</feature>
<proteinExistence type="predicted"/>
<evidence type="ECO:0000256" key="1">
    <source>
        <dbReference type="SAM" id="SignalP"/>
    </source>
</evidence>
<dbReference type="AlphaFoldDB" id="S3N6M3"/>
<dbReference type="InterPro" id="IPR007433">
    <property type="entry name" value="DUF481"/>
</dbReference>
<dbReference type="EMBL" id="ATGI01000013">
    <property type="protein sequence ID" value="EPF75625.1"/>
    <property type="molecule type" value="Genomic_DNA"/>
</dbReference>